<accession>A0A1B4V5X4</accession>
<dbReference type="Pfam" id="PF11249">
    <property type="entry name" value="DUF3047"/>
    <property type="match status" value="1"/>
</dbReference>
<evidence type="ECO:0000313" key="2">
    <source>
        <dbReference type="Proteomes" id="UP000218899"/>
    </source>
</evidence>
<keyword evidence="2" id="KW-1185">Reference proteome</keyword>
<evidence type="ECO:0008006" key="3">
    <source>
        <dbReference type="Google" id="ProtNLM"/>
    </source>
</evidence>
<dbReference type="KEGG" id="sva:SVA_2386"/>
<dbReference type="Proteomes" id="UP000218899">
    <property type="component" value="Chromosome"/>
</dbReference>
<dbReference type="InterPro" id="IPR021409">
    <property type="entry name" value="DUF3047"/>
</dbReference>
<gene>
    <name evidence="1" type="ORF">SVA_2386</name>
</gene>
<dbReference type="EMBL" id="AP014936">
    <property type="protein sequence ID" value="BAU48936.1"/>
    <property type="molecule type" value="Genomic_DNA"/>
</dbReference>
<name>A0A1B4V5X4_9GAMM</name>
<dbReference type="AlphaFoldDB" id="A0A1B4V5X4"/>
<evidence type="ECO:0000313" key="1">
    <source>
        <dbReference type="EMBL" id="BAU48936.1"/>
    </source>
</evidence>
<protein>
    <recommendedName>
        <fullName evidence="3">DUF3047 domain-containing protein</fullName>
    </recommendedName>
</protein>
<proteinExistence type="predicted"/>
<sequence length="292" mass="32136">MIAMALIAATGLAADARVTVGAFSRGELDGWEEKQFKGRTEYRPNEIAGTRALAAHSREAASGLYKRVRIDLAQTPYLHWSWRIERTLGDLDETTRAGDDYAARVYVVVSGGVFFWNTRAVNYVWASRLPQGATWPNAFTANARMIAVRSGDALAGRWVNERRDVREDFKALFGMDVRHIDAVAIMTDTDNSGGEARAYYGDIYFDADGSGGPLARLIVRFAPGVDPNSAEALSAVGRAVHAEIEYVRPLSAGAHVLRVRATDGASPDELRRRLRERPEILQAEPDRTLRGG</sequence>
<reference evidence="1 2" key="1">
    <citation type="submission" date="2015-08" db="EMBL/GenBank/DDBJ databases">
        <title>Complete genome sequence of Sulfurifustis variabilis.</title>
        <authorList>
            <person name="Miura A."/>
            <person name="Kojima H."/>
            <person name="Fukui M."/>
        </authorList>
    </citation>
    <scope>NUCLEOTIDE SEQUENCE [LARGE SCALE GENOMIC DNA]</scope>
    <source>
        <strain evidence="2">skN76</strain>
    </source>
</reference>
<organism evidence="1 2">
    <name type="scientific">Sulfurifustis variabilis</name>
    <dbReference type="NCBI Taxonomy" id="1675686"/>
    <lineage>
        <taxon>Bacteria</taxon>
        <taxon>Pseudomonadati</taxon>
        <taxon>Pseudomonadota</taxon>
        <taxon>Gammaproteobacteria</taxon>
        <taxon>Acidiferrobacterales</taxon>
        <taxon>Acidiferrobacteraceae</taxon>
        <taxon>Sulfurifustis</taxon>
    </lineage>
</organism>